<evidence type="ECO:0000313" key="3">
    <source>
        <dbReference type="Proteomes" id="UP000015453"/>
    </source>
</evidence>
<gene>
    <name evidence="2" type="ORF">M569_16198</name>
</gene>
<accession>S8BVI5</accession>
<comment type="caution">
    <text evidence="2">The sequence shown here is derived from an EMBL/GenBank/DDBJ whole genome shotgun (WGS) entry which is preliminary data.</text>
</comment>
<dbReference type="PANTHER" id="PTHR37610">
    <property type="entry name" value="CCHC-TYPE DOMAIN-CONTAINING PROTEIN"/>
    <property type="match status" value="1"/>
</dbReference>
<feature type="domain" description="Retrotransposon Copia-like N-terminal" evidence="1">
    <location>
        <begin position="4"/>
        <end position="48"/>
    </location>
</feature>
<keyword evidence="3" id="KW-1185">Reference proteome</keyword>
<organism evidence="2 3">
    <name type="scientific">Genlisea aurea</name>
    <dbReference type="NCBI Taxonomy" id="192259"/>
    <lineage>
        <taxon>Eukaryota</taxon>
        <taxon>Viridiplantae</taxon>
        <taxon>Streptophyta</taxon>
        <taxon>Embryophyta</taxon>
        <taxon>Tracheophyta</taxon>
        <taxon>Spermatophyta</taxon>
        <taxon>Magnoliopsida</taxon>
        <taxon>eudicotyledons</taxon>
        <taxon>Gunneridae</taxon>
        <taxon>Pentapetalae</taxon>
        <taxon>asterids</taxon>
        <taxon>lamiids</taxon>
        <taxon>Lamiales</taxon>
        <taxon>Lentibulariaceae</taxon>
        <taxon>Genlisea</taxon>
    </lineage>
</organism>
<sequence>MASNNSPSSLVSSRLNGNNYVAWSRAMRIALGGKDLLSHVDGTTQPPPIPPKPAATATAEIDVWEASCSAAREWQRRDFQVMTYILNSIETTLSETFVYAENARDLWDDVDRRFGASVEPQVFHLRGELQALRQDGKPVIDYFTKLKHIWNQLDTLRPLPTVAGEVGRQLRESRDAERLQQFLFGLDDSYDSLANQIVASKPPLSLDEAYRMVLTSERR</sequence>
<feature type="non-terminal residue" evidence="2">
    <location>
        <position position="219"/>
    </location>
</feature>
<evidence type="ECO:0000259" key="1">
    <source>
        <dbReference type="Pfam" id="PF14244"/>
    </source>
</evidence>
<protein>
    <recommendedName>
        <fullName evidence="1">Retrotransposon Copia-like N-terminal domain-containing protein</fullName>
    </recommendedName>
</protein>
<dbReference type="AlphaFoldDB" id="S8BVI5"/>
<name>S8BVI5_9LAMI</name>
<dbReference type="Proteomes" id="UP000015453">
    <property type="component" value="Unassembled WGS sequence"/>
</dbReference>
<evidence type="ECO:0000313" key="2">
    <source>
        <dbReference type="EMBL" id="EPS58615.1"/>
    </source>
</evidence>
<proteinExistence type="predicted"/>
<reference evidence="2 3" key="1">
    <citation type="journal article" date="2013" name="BMC Genomics">
        <title>The miniature genome of a carnivorous plant Genlisea aurea contains a low number of genes and short non-coding sequences.</title>
        <authorList>
            <person name="Leushkin E.V."/>
            <person name="Sutormin R.A."/>
            <person name="Nabieva E.R."/>
            <person name="Penin A.A."/>
            <person name="Kondrashov A.S."/>
            <person name="Logacheva M.D."/>
        </authorList>
    </citation>
    <scope>NUCLEOTIDE SEQUENCE [LARGE SCALE GENOMIC DNA]</scope>
</reference>
<dbReference type="OrthoDB" id="1731252at2759"/>
<dbReference type="InterPro" id="IPR029472">
    <property type="entry name" value="Copia-like_N"/>
</dbReference>
<dbReference type="EMBL" id="AUSU01009046">
    <property type="protein sequence ID" value="EPS58615.1"/>
    <property type="molecule type" value="Genomic_DNA"/>
</dbReference>
<dbReference type="Pfam" id="PF14244">
    <property type="entry name" value="Retrotran_gag_3"/>
    <property type="match status" value="1"/>
</dbReference>
<dbReference type="PANTHER" id="PTHR37610:SF40">
    <property type="entry name" value="OS01G0909600 PROTEIN"/>
    <property type="match status" value="1"/>
</dbReference>